<proteinExistence type="predicted"/>
<gene>
    <name evidence="1" type="ORF">HID58_019761</name>
</gene>
<organism evidence="1 2">
    <name type="scientific">Brassica napus</name>
    <name type="common">Rape</name>
    <dbReference type="NCBI Taxonomy" id="3708"/>
    <lineage>
        <taxon>Eukaryota</taxon>
        <taxon>Viridiplantae</taxon>
        <taxon>Streptophyta</taxon>
        <taxon>Embryophyta</taxon>
        <taxon>Tracheophyta</taxon>
        <taxon>Spermatophyta</taxon>
        <taxon>Magnoliopsida</taxon>
        <taxon>eudicotyledons</taxon>
        <taxon>Gunneridae</taxon>
        <taxon>Pentapetalae</taxon>
        <taxon>rosids</taxon>
        <taxon>malvids</taxon>
        <taxon>Brassicales</taxon>
        <taxon>Brassicaceae</taxon>
        <taxon>Brassiceae</taxon>
        <taxon>Brassica</taxon>
    </lineage>
</organism>
<comment type="caution">
    <text evidence="1">The sequence shown here is derived from an EMBL/GenBank/DDBJ whole genome shotgun (WGS) entry which is preliminary data.</text>
</comment>
<dbReference type="EMBL" id="JAGKQM010000005">
    <property type="protein sequence ID" value="KAH0927505.1"/>
    <property type="molecule type" value="Genomic_DNA"/>
</dbReference>
<accession>A0ABQ8DGB1</accession>
<keyword evidence="2" id="KW-1185">Reference proteome</keyword>
<evidence type="ECO:0000313" key="1">
    <source>
        <dbReference type="EMBL" id="KAH0927505.1"/>
    </source>
</evidence>
<protein>
    <submittedName>
        <fullName evidence="1">Uncharacterized protein</fullName>
    </submittedName>
</protein>
<evidence type="ECO:0000313" key="2">
    <source>
        <dbReference type="Proteomes" id="UP000824890"/>
    </source>
</evidence>
<sequence>MVKEVMDDYGEELVNMFNKKKKELTSKSRREIYDDILLSNLRLKEQLQEAFGEEDAHLSFGLSPHCDPGGLFGFYLNPFLTSGEKYRGRSDSIYLNMSLSFFFIG</sequence>
<dbReference type="Proteomes" id="UP000824890">
    <property type="component" value="Unassembled WGS sequence"/>
</dbReference>
<name>A0ABQ8DGB1_BRANA</name>
<reference evidence="1 2" key="1">
    <citation type="submission" date="2021-05" db="EMBL/GenBank/DDBJ databases">
        <title>Genome Assembly of Synthetic Allotetraploid Brassica napus Reveals Homoeologous Exchanges between Subgenomes.</title>
        <authorList>
            <person name="Davis J.T."/>
        </authorList>
    </citation>
    <scope>NUCLEOTIDE SEQUENCE [LARGE SCALE GENOMIC DNA]</scope>
    <source>
        <strain evidence="2">cv. Da-Ae</strain>
        <tissue evidence="1">Seedling</tissue>
    </source>
</reference>